<evidence type="ECO:0008006" key="3">
    <source>
        <dbReference type="Google" id="ProtNLM"/>
    </source>
</evidence>
<evidence type="ECO:0000313" key="1">
    <source>
        <dbReference type="EMBL" id="APO84280.1"/>
    </source>
</evidence>
<dbReference type="AlphaFoldDB" id="A0A1L5PVR4"/>
<name>A0A1L5PVR4_PSEPU</name>
<dbReference type="RefSeq" id="WP_075046316.1">
    <property type="nucleotide sequence ID" value="NZ_CP018743.1"/>
</dbReference>
<proteinExistence type="predicted"/>
<organism evidence="1 2">
    <name type="scientific">Pseudomonas putida</name>
    <name type="common">Arthrobacter siderocapsulatus</name>
    <dbReference type="NCBI Taxonomy" id="303"/>
    <lineage>
        <taxon>Bacteria</taxon>
        <taxon>Pseudomonadati</taxon>
        <taxon>Pseudomonadota</taxon>
        <taxon>Gammaproteobacteria</taxon>
        <taxon>Pseudomonadales</taxon>
        <taxon>Pseudomonadaceae</taxon>
        <taxon>Pseudomonas</taxon>
    </lineage>
</organism>
<dbReference type="EMBL" id="CP018743">
    <property type="protein sequence ID" value="APO84280.1"/>
    <property type="molecule type" value="Genomic_DNA"/>
</dbReference>
<reference evidence="1 2" key="1">
    <citation type="submission" date="2016-12" db="EMBL/GenBank/DDBJ databases">
        <title>Draft Genome Sequence of Mercury Resistant Pseudomonas DRA525.</title>
        <authorList>
            <person name="Drace K.M."/>
        </authorList>
    </citation>
    <scope>NUCLEOTIDE SEQUENCE [LARGE SCALE GENOMIC DNA]</scope>
    <source>
        <strain evidence="1 2">DRA525</strain>
    </source>
</reference>
<sequence length="190" mass="22422">MNPATFKLDRRVFELLKDGDFQRFTIRSLRDAYARQLHGTISDVELWRFIYDQVHRLKRVGWVQQDPERRRRDQVFHVLEKPNGLIVSLVQHRLYNPLNEPQSEENEKIAPPKVLSELSSTRRLESLAKEIRLDMLTALGEAERYKQLFTEMPALRARVEDDYIEARDRSSRLLGHLRAIENTLKMLVAA</sequence>
<gene>
    <name evidence="1" type="ORF">BL240_23660</name>
</gene>
<evidence type="ECO:0000313" key="2">
    <source>
        <dbReference type="Proteomes" id="UP000185146"/>
    </source>
</evidence>
<accession>A0A1L5PVR4</accession>
<protein>
    <recommendedName>
        <fullName evidence="3">Response regulator</fullName>
    </recommendedName>
</protein>
<dbReference type="Proteomes" id="UP000185146">
    <property type="component" value="Chromosome"/>
</dbReference>